<dbReference type="GO" id="GO:0016706">
    <property type="term" value="F:2-oxoglutarate-dependent dioxygenase activity"/>
    <property type="evidence" value="ECO:0007669"/>
    <property type="project" value="UniProtKB-ARBA"/>
</dbReference>
<dbReference type="Pfam" id="PF02668">
    <property type="entry name" value="TauD"/>
    <property type="match status" value="1"/>
</dbReference>
<gene>
    <name evidence="7" type="ORF">V3330_05975</name>
</gene>
<comment type="caution">
    <text evidence="7">The sequence shown here is derived from an EMBL/GenBank/DDBJ whole genome shotgun (WGS) entry which is preliminary data.</text>
</comment>
<organism evidence="7 8">
    <name type="scientific">Elongatibacter sediminis</name>
    <dbReference type="NCBI Taxonomy" id="3119006"/>
    <lineage>
        <taxon>Bacteria</taxon>
        <taxon>Pseudomonadati</taxon>
        <taxon>Pseudomonadota</taxon>
        <taxon>Gammaproteobacteria</taxon>
        <taxon>Chromatiales</taxon>
        <taxon>Wenzhouxiangellaceae</taxon>
        <taxon>Elongatibacter</taxon>
    </lineage>
</organism>
<dbReference type="PANTHER" id="PTHR43779:SF3">
    <property type="entry name" value="(3R)-3-[(CARBOXYMETHYL)AMINO]FATTY ACID OXYGENASE_DECARBOXYLASE"/>
    <property type="match status" value="1"/>
</dbReference>
<reference evidence="7 8" key="1">
    <citation type="submission" date="2024-02" db="EMBL/GenBank/DDBJ databases">
        <title>A novel Wenzhouxiangellaceae bacterium, isolated from coastal sediments.</title>
        <authorList>
            <person name="Du Z.-J."/>
            <person name="Ye Y.-Q."/>
            <person name="Zhang X.-Y."/>
        </authorList>
    </citation>
    <scope>NUCLEOTIDE SEQUENCE [LARGE SCALE GENOMIC DNA]</scope>
    <source>
        <strain evidence="7 8">CH-27</strain>
    </source>
</reference>
<dbReference type="RefSeq" id="WP_354694484.1">
    <property type="nucleotide sequence ID" value="NZ_JAZHOG010000003.1"/>
</dbReference>
<comment type="similarity">
    <text evidence="1">Belongs to the TfdA dioxygenase family.</text>
</comment>
<evidence type="ECO:0000256" key="1">
    <source>
        <dbReference type="ARBA" id="ARBA00005896"/>
    </source>
</evidence>
<sequence length="277" mass="30501">MNPSTAPLSDLVGIEINGVRLDADSGPELAGVLVPWLYEHAVVCIRDLQLSPDALARFGECLGTLIHHNEENLRLDGLPGVMSLSNADDRDERQLNGGAHWHTDLVHSEEPASFTMLNAVAVPAAGGGTMFANQVAAYETLSPDRRELAESITVVHCYEGRRDGSMPTFEYPLVRRHPVTGRKALYAAADTGIGIAGMSDEEARPLLDEFAEYATQPRFVYLHRYRPHDLVIWDNAQLLHSAEVLQRAEGEATQRIMHRVSVRGWPQPAQNTRSAHG</sequence>
<dbReference type="InterPro" id="IPR003819">
    <property type="entry name" value="TauD/TfdA-like"/>
</dbReference>
<keyword evidence="4 7" id="KW-0560">Oxidoreductase</keyword>
<protein>
    <submittedName>
        <fullName evidence="7">TauD/TfdA family dioxygenase</fullName>
        <ecNumber evidence="7">1.14.11.-</ecNumber>
    </submittedName>
</protein>
<dbReference type="EMBL" id="JAZHOG010000003">
    <property type="protein sequence ID" value="MEJ8567168.1"/>
    <property type="molecule type" value="Genomic_DNA"/>
</dbReference>
<evidence type="ECO:0000313" key="7">
    <source>
        <dbReference type="EMBL" id="MEJ8567168.1"/>
    </source>
</evidence>
<evidence type="ECO:0000259" key="6">
    <source>
        <dbReference type="Pfam" id="PF02668"/>
    </source>
</evidence>
<evidence type="ECO:0000256" key="5">
    <source>
        <dbReference type="ARBA" id="ARBA00023004"/>
    </source>
</evidence>
<keyword evidence="8" id="KW-1185">Reference proteome</keyword>
<dbReference type="SUPFAM" id="SSF51197">
    <property type="entry name" value="Clavaminate synthase-like"/>
    <property type="match status" value="1"/>
</dbReference>
<feature type="domain" description="TauD/TfdA-like" evidence="6">
    <location>
        <begin position="6"/>
        <end position="260"/>
    </location>
</feature>
<evidence type="ECO:0000256" key="2">
    <source>
        <dbReference type="ARBA" id="ARBA00022723"/>
    </source>
</evidence>
<dbReference type="Gene3D" id="3.60.130.10">
    <property type="entry name" value="Clavaminate synthase-like"/>
    <property type="match status" value="1"/>
</dbReference>
<accession>A0AAW9RGJ8</accession>
<dbReference type="EC" id="1.14.11.-" evidence="7"/>
<dbReference type="AlphaFoldDB" id="A0AAW9RGJ8"/>
<name>A0AAW9RGJ8_9GAMM</name>
<keyword evidence="2" id="KW-0479">Metal-binding</keyword>
<evidence type="ECO:0000313" key="8">
    <source>
        <dbReference type="Proteomes" id="UP001359886"/>
    </source>
</evidence>
<dbReference type="InterPro" id="IPR042098">
    <property type="entry name" value="TauD-like_sf"/>
</dbReference>
<evidence type="ECO:0000256" key="4">
    <source>
        <dbReference type="ARBA" id="ARBA00023002"/>
    </source>
</evidence>
<proteinExistence type="inferred from homology"/>
<dbReference type="PANTHER" id="PTHR43779">
    <property type="entry name" value="DIOXYGENASE RV0097-RELATED"/>
    <property type="match status" value="1"/>
</dbReference>
<dbReference type="Proteomes" id="UP001359886">
    <property type="component" value="Unassembled WGS sequence"/>
</dbReference>
<dbReference type="InterPro" id="IPR051178">
    <property type="entry name" value="TfdA_dioxygenase"/>
</dbReference>
<evidence type="ECO:0000256" key="3">
    <source>
        <dbReference type="ARBA" id="ARBA00022964"/>
    </source>
</evidence>
<keyword evidence="3 7" id="KW-0223">Dioxygenase</keyword>
<dbReference type="GO" id="GO:0046872">
    <property type="term" value="F:metal ion binding"/>
    <property type="evidence" value="ECO:0007669"/>
    <property type="project" value="UniProtKB-KW"/>
</dbReference>
<keyword evidence="5" id="KW-0408">Iron</keyword>